<protein>
    <recommendedName>
        <fullName evidence="4">Phage holin family protein</fullName>
    </recommendedName>
</protein>
<evidence type="ECO:0000256" key="1">
    <source>
        <dbReference type="SAM" id="Phobius"/>
    </source>
</evidence>
<gene>
    <name evidence="2" type="ORF">QO010_002096</name>
</gene>
<accession>A0ABU0IQM3</accession>
<evidence type="ECO:0000313" key="3">
    <source>
        <dbReference type="Proteomes" id="UP001228905"/>
    </source>
</evidence>
<comment type="caution">
    <text evidence="2">The sequence shown here is derived from an EMBL/GenBank/DDBJ whole genome shotgun (WGS) entry which is preliminary data.</text>
</comment>
<name>A0ABU0IQM3_9CAUL</name>
<keyword evidence="1" id="KW-1133">Transmembrane helix</keyword>
<dbReference type="Proteomes" id="UP001228905">
    <property type="component" value="Unassembled WGS sequence"/>
</dbReference>
<sequence length="97" mass="10406">MAEDNTQRLDAARKGVLDRMEAGRRLVRLAIIGGAMTEGLLLALAVVLVDWHDKAQILSFVLATLGYSVIVFGLLALAGHVTRATERLLAVLDAGPR</sequence>
<organism evidence="2 3">
    <name type="scientific">Caulobacter ginsengisoli</name>
    <dbReference type="NCBI Taxonomy" id="400775"/>
    <lineage>
        <taxon>Bacteria</taxon>
        <taxon>Pseudomonadati</taxon>
        <taxon>Pseudomonadota</taxon>
        <taxon>Alphaproteobacteria</taxon>
        <taxon>Caulobacterales</taxon>
        <taxon>Caulobacteraceae</taxon>
        <taxon>Caulobacter</taxon>
    </lineage>
</organism>
<feature type="transmembrane region" description="Helical" evidence="1">
    <location>
        <begin position="29"/>
        <end position="49"/>
    </location>
</feature>
<keyword evidence="1" id="KW-0812">Transmembrane</keyword>
<evidence type="ECO:0000313" key="2">
    <source>
        <dbReference type="EMBL" id="MDQ0464315.1"/>
    </source>
</evidence>
<reference evidence="2 3" key="1">
    <citation type="submission" date="2023-07" db="EMBL/GenBank/DDBJ databases">
        <title>Genomic Encyclopedia of Type Strains, Phase IV (KMG-IV): sequencing the most valuable type-strain genomes for metagenomic binning, comparative biology and taxonomic classification.</title>
        <authorList>
            <person name="Goeker M."/>
        </authorList>
    </citation>
    <scope>NUCLEOTIDE SEQUENCE [LARGE SCALE GENOMIC DNA]</scope>
    <source>
        <strain evidence="2 3">DSM 18695</strain>
    </source>
</reference>
<feature type="transmembrane region" description="Helical" evidence="1">
    <location>
        <begin position="55"/>
        <end position="78"/>
    </location>
</feature>
<proteinExistence type="predicted"/>
<keyword evidence="1" id="KW-0472">Membrane</keyword>
<dbReference type="EMBL" id="JAUSVS010000003">
    <property type="protein sequence ID" value="MDQ0464315.1"/>
    <property type="molecule type" value="Genomic_DNA"/>
</dbReference>
<keyword evidence="3" id="KW-1185">Reference proteome</keyword>
<evidence type="ECO:0008006" key="4">
    <source>
        <dbReference type="Google" id="ProtNLM"/>
    </source>
</evidence>
<dbReference type="RefSeq" id="WP_307348900.1">
    <property type="nucleotide sequence ID" value="NZ_JAUSVS010000003.1"/>
</dbReference>